<dbReference type="AlphaFoldDB" id="A0A0S7Y7A5"/>
<dbReference type="InterPro" id="IPR026444">
    <property type="entry name" value="Secre_tail"/>
</dbReference>
<evidence type="ECO:0008006" key="4">
    <source>
        <dbReference type="Google" id="ProtNLM"/>
    </source>
</evidence>
<evidence type="ECO:0000313" key="3">
    <source>
        <dbReference type="Proteomes" id="UP000051012"/>
    </source>
</evidence>
<gene>
    <name evidence="2" type="ORF">AMJ52_09815</name>
</gene>
<dbReference type="PATRIC" id="fig|1703772.3.peg.1482"/>
<reference evidence="2 3" key="1">
    <citation type="journal article" date="2015" name="Microbiome">
        <title>Genomic resolution of linkages in carbon, nitrogen, and sulfur cycling among widespread estuary sediment bacteria.</title>
        <authorList>
            <person name="Baker B.J."/>
            <person name="Lazar C.S."/>
            <person name="Teske A.P."/>
            <person name="Dick G.J."/>
        </authorList>
    </citation>
    <scope>NUCLEOTIDE SEQUENCE [LARGE SCALE GENOMIC DNA]</scope>
    <source>
        <strain evidence="2">DG_78</strain>
    </source>
</reference>
<dbReference type="Gene3D" id="2.60.40.4070">
    <property type="match status" value="1"/>
</dbReference>
<evidence type="ECO:0000313" key="2">
    <source>
        <dbReference type="EMBL" id="KPJ70552.1"/>
    </source>
</evidence>
<sequence length="570" mass="64527">MQTVYKVMFLLILSAVVPASGARYAIVVSNATNSAPGWSAVVESLVVTHGGQVFTWQDTVGEVQSELASYKPDYIAFVGQPSTEINQAFVTRVWFLTRDLDADPYGDAIWGIITGYDYDDAMRIVQNQMLEVKTVLGGTNCTWDSWFYQGISTFEAEYNRIRFKIPDTTLIIDTICPPRCPDDRCTLLVNYINNGISDTILGYSVEGDVDYFVTSGHGNVNVWQLHYPTADLEGYFRSNAGQLYGDPHDGDDRDINSTNPKIYNAMGNCLVGNPNSVNNMPYAWLRTGGAIAMTGYMPVTTYGYMLWGLGGLFQMSQDRYTYAEAFWLNNQELLFDQINETPGTDPYGLNYDKNACCYYGDPAAEIRMYPWREPWWDQGLDIVEGTIFDTISFWIEANYDSVDPGFSGTSGRRHPFAFFPYRYDSTTVIDSNCYEAVITDNFVLMYCWKQGDQKLGQGEMRWVTFIGYKDLGIQEQPVSISPPPYTFTVVPTIAHQNITIHYEIPATENIRISVYDAMGRLVKKIADEYHNQGVYEWDIHRDTIAAGVYFVKLETDDITETKHASLLVHF</sequence>
<organism evidence="2 3">
    <name type="scientific">candidate division TA06 bacterium DG_78</name>
    <dbReference type="NCBI Taxonomy" id="1703772"/>
    <lineage>
        <taxon>Bacteria</taxon>
        <taxon>Bacteria division TA06</taxon>
    </lineage>
</organism>
<comment type="caution">
    <text evidence="2">The sequence shown here is derived from an EMBL/GenBank/DDBJ whole genome shotgun (WGS) entry which is preliminary data.</text>
</comment>
<dbReference type="EMBL" id="LJNI01000170">
    <property type="protein sequence ID" value="KPJ70552.1"/>
    <property type="molecule type" value="Genomic_DNA"/>
</dbReference>
<proteinExistence type="predicted"/>
<dbReference type="Proteomes" id="UP000051012">
    <property type="component" value="Unassembled WGS sequence"/>
</dbReference>
<accession>A0A0S7Y7A5</accession>
<feature type="signal peptide" evidence="1">
    <location>
        <begin position="1"/>
        <end position="21"/>
    </location>
</feature>
<keyword evidence="1" id="KW-0732">Signal</keyword>
<dbReference type="NCBIfam" id="TIGR04183">
    <property type="entry name" value="Por_Secre_tail"/>
    <property type="match status" value="1"/>
</dbReference>
<feature type="chain" id="PRO_5006640441" description="Secretion system C-terminal sorting domain-containing protein" evidence="1">
    <location>
        <begin position="22"/>
        <end position="570"/>
    </location>
</feature>
<name>A0A0S7Y7A5_UNCT6</name>
<evidence type="ECO:0000256" key="1">
    <source>
        <dbReference type="SAM" id="SignalP"/>
    </source>
</evidence>
<protein>
    <recommendedName>
        <fullName evidence="4">Secretion system C-terminal sorting domain-containing protein</fullName>
    </recommendedName>
</protein>